<dbReference type="EMBL" id="CP014674">
    <property type="protein sequence ID" value="AOX17779.1"/>
    <property type="molecule type" value="Genomic_DNA"/>
</dbReference>
<name>A0A1D8UVX2_9PROT</name>
<proteinExistence type="predicted"/>
<dbReference type="KEGG" id="kba:A0U89_12220"/>
<protein>
    <submittedName>
        <fullName evidence="1">Uncharacterized protein</fullName>
    </submittedName>
</protein>
<dbReference type="Proteomes" id="UP000179145">
    <property type="component" value="Chromosome"/>
</dbReference>
<dbReference type="STRING" id="153496.A0U89_12220"/>
<evidence type="ECO:0000313" key="1">
    <source>
        <dbReference type="EMBL" id="AOX17779.1"/>
    </source>
</evidence>
<reference evidence="1 2" key="1">
    <citation type="journal article" date="2016" name="Microb. Cell Fact.">
        <title>Dissection of exopolysaccharide biosynthesis in Kozakia baliensis.</title>
        <authorList>
            <person name="Brandt J.U."/>
            <person name="Jakob F."/>
            <person name="Behr J."/>
            <person name="Geissler A.J."/>
            <person name="Vogel R.F."/>
        </authorList>
    </citation>
    <scope>NUCLEOTIDE SEQUENCE [LARGE SCALE GENOMIC DNA]</scope>
    <source>
        <strain evidence="1 2">DSM 14400</strain>
    </source>
</reference>
<sequence>MKVEVDFSSDELSEILNLANRLFYTDKDEFNKLVGLEWDNKLFIAMSKIHKKYSEETDFYYRIANGIPLDAKI</sequence>
<dbReference type="AlphaFoldDB" id="A0A1D8UVX2"/>
<keyword evidence="2" id="KW-1185">Reference proteome</keyword>
<gene>
    <name evidence="1" type="ORF">A0U89_12220</name>
</gene>
<dbReference type="RefSeq" id="WP_070403319.1">
    <property type="nucleotide sequence ID" value="NZ_BJVW01000034.1"/>
</dbReference>
<organism evidence="1 2">
    <name type="scientific">Kozakia baliensis</name>
    <dbReference type="NCBI Taxonomy" id="153496"/>
    <lineage>
        <taxon>Bacteria</taxon>
        <taxon>Pseudomonadati</taxon>
        <taxon>Pseudomonadota</taxon>
        <taxon>Alphaproteobacteria</taxon>
        <taxon>Acetobacterales</taxon>
        <taxon>Acetobacteraceae</taxon>
        <taxon>Kozakia</taxon>
    </lineage>
</organism>
<accession>A0A1D8UVX2</accession>
<evidence type="ECO:0000313" key="2">
    <source>
        <dbReference type="Proteomes" id="UP000179145"/>
    </source>
</evidence>